<dbReference type="STRING" id="1279009.ADICEAN_03306"/>
<proteinExistence type="inferred from homology"/>
<evidence type="ECO:0000256" key="4">
    <source>
        <dbReference type="RuleBase" id="RU362110"/>
    </source>
</evidence>
<dbReference type="SUPFAM" id="SSF75005">
    <property type="entry name" value="Arabinanase/levansucrase/invertase"/>
    <property type="match status" value="1"/>
</dbReference>
<evidence type="ECO:0000256" key="3">
    <source>
        <dbReference type="ARBA" id="ARBA00023295"/>
    </source>
</evidence>
<keyword evidence="5" id="KW-0732">Signal</keyword>
<dbReference type="RefSeq" id="WP_009196689.1">
    <property type="nucleotide sequence ID" value="NZ_AODQ01000105.1"/>
</dbReference>
<dbReference type="GO" id="GO:0004575">
    <property type="term" value="F:sucrose alpha-glucosidase activity"/>
    <property type="evidence" value="ECO:0007669"/>
    <property type="project" value="TreeGrafter"/>
</dbReference>
<feature type="domain" description="Glycosyl hydrolase family 32 C-terminal" evidence="7">
    <location>
        <begin position="552"/>
        <end position="674"/>
    </location>
</feature>
<dbReference type="PATRIC" id="fig|1279009.4.peg.3351"/>
<dbReference type="InterPro" id="IPR013148">
    <property type="entry name" value="Glyco_hydro_32_N"/>
</dbReference>
<reference evidence="8 9" key="1">
    <citation type="journal article" date="2013" name="Genome Announc.">
        <title>Draft Genome Sequence of Cesiribacter andamanensis Strain AMV16T, Isolated from a Soil Sample from a Mud Volcano in the Andaman Islands, India.</title>
        <authorList>
            <person name="Shivaji S."/>
            <person name="Ara S."/>
            <person name="Begum Z."/>
            <person name="Srinivas T.N."/>
            <person name="Singh A."/>
            <person name="Kumar Pinnaka A."/>
        </authorList>
    </citation>
    <scope>NUCLEOTIDE SEQUENCE [LARGE SCALE GENOMIC DNA]</scope>
    <source>
        <strain evidence="8 9">AMV16</strain>
    </source>
</reference>
<dbReference type="Gene3D" id="2.60.120.560">
    <property type="entry name" value="Exo-inulinase, domain 1"/>
    <property type="match status" value="1"/>
</dbReference>
<evidence type="ECO:0000256" key="5">
    <source>
        <dbReference type="SAM" id="SignalP"/>
    </source>
</evidence>
<dbReference type="Pfam" id="PF00251">
    <property type="entry name" value="Glyco_hydro_32N"/>
    <property type="match status" value="2"/>
</dbReference>
<dbReference type="PROSITE" id="PS00609">
    <property type="entry name" value="GLYCOSYL_HYDROL_F32"/>
    <property type="match status" value="1"/>
</dbReference>
<dbReference type="InterPro" id="IPR013320">
    <property type="entry name" value="ConA-like_dom_sf"/>
</dbReference>
<dbReference type="PROSITE" id="PS51257">
    <property type="entry name" value="PROKAR_LIPOPROTEIN"/>
    <property type="match status" value="1"/>
</dbReference>
<dbReference type="GO" id="GO:0005987">
    <property type="term" value="P:sucrose catabolic process"/>
    <property type="evidence" value="ECO:0007669"/>
    <property type="project" value="TreeGrafter"/>
</dbReference>
<dbReference type="PANTHER" id="PTHR42800">
    <property type="entry name" value="EXOINULINASE INUD (AFU_ORTHOLOGUE AFUA_5G00480)"/>
    <property type="match status" value="1"/>
</dbReference>
<dbReference type="SMART" id="SM00640">
    <property type="entry name" value="Glyco_32"/>
    <property type="match status" value="1"/>
</dbReference>
<dbReference type="GO" id="GO:0005737">
    <property type="term" value="C:cytoplasm"/>
    <property type="evidence" value="ECO:0007669"/>
    <property type="project" value="TreeGrafter"/>
</dbReference>
<accession>M7NSV0</accession>
<dbReference type="InterPro" id="IPR023296">
    <property type="entry name" value="Glyco_hydro_beta-prop_sf"/>
</dbReference>
<evidence type="ECO:0000259" key="6">
    <source>
        <dbReference type="Pfam" id="PF00251"/>
    </source>
</evidence>
<feature type="signal peptide" evidence="5">
    <location>
        <begin position="1"/>
        <end position="22"/>
    </location>
</feature>
<dbReference type="PANTHER" id="PTHR42800:SF1">
    <property type="entry name" value="EXOINULINASE INUD (AFU_ORTHOLOGUE AFUA_5G00480)"/>
    <property type="match status" value="1"/>
</dbReference>
<evidence type="ECO:0000313" key="8">
    <source>
        <dbReference type="EMBL" id="EMR01569.1"/>
    </source>
</evidence>
<evidence type="ECO:0000256" key="1">
    <source>
        <dbReference type="ARBA" id="ARBA00009902"/>
    </source>
</evidence>
<protein>
    <submittedName>
        <fullName evidence="8">Levanase</fullName>
        <ecNumber evidence="8">3.2.1.80</ecNumber>
    </submittedName>
</protein>
<dbReference type="SUPFAM" id="SSF49899">
    <property type="entry name" value="Concanavalin A-like lectins/glucanases"/>
    <property type="match status" value="1"/>
</dbReference>
<evidence type="ECO:0000259" key="7">
    <source>
        <dbReference type="Pfam" id="PF08244"/>
    </source>
</evidence>
<dbReference type="CDD" id="cd18622">
    <property type="entry name" value="GH32_Inu-like"/>
    <property type="match status" value="1"/>
</dbReference>
<name>M7NSV0_9BACT</name>
<keyword evidence="9" id="KW-1185">Reference proteome</keyword>
<feature type="domain" description="Glycosyl hydrolase family 32 N-terminal" evidence="6">
    <location>
        <begin position="42"/>
        <end position="286"/>
    </location>
</feature>
<comment type="similarity">
    <text evidence="1 4">Belongs to the glycosyl hydrolase 32 family.</text>
</comment>
<keyword evidence="2 4" id="KW-0378">Hydrolase</keyword>
<dbReference type="AlphaFoldDB" id="M7NSV0"/>
<dbReference type="InterPro" id="IPR018053">
    <property type="entry name" value="Glyco_hydro_32_AS"/>
</dbReference>
<dbReference type="OrthoDB" id="9759709at2"/>
<sequence length="690" mass="77365">MYKPLTPLVIAGLLVGCSSNQAPVEQAALQARYQEQHRPQFHFTPPAKWMNDPNGMVYYQGEYHLFYQHYPDSTVWGPMHWGHAVSEDLVHWEQLPIALYPDELGMIFSGSAVVDYGNTSGLGTADNPPLVAIYTYHDMAGEKSGRTDFQTQGIAYSLDRGRSWTKYSGNPVLGNPGITDFRDPKVIWHEEGRQWIMALAVYDHIRFYASPNLIDWQLLSSFGEGLGGHGGVWECPDLFKMRVEETGEEKWVLLVSINPGGPNGGSATQYFVGQFDGRTFVLDRPFRQALAAESAIPKGIVFADFEGDRYPLWQTEGTAFGSGPSRGAYFGQNRINNYVGKRLANSFRTEGPATGTLTSSPFSIRSPYINLMVGGKQDEQATAVQLLVGDEVVRSATGRNSESLQWVSWDVRELAGSSARIRMVDASADPQGHILVDHIVFSEQAVDPEKRDGIFLDWGTDNYAGVTWFGVPQQDGRRLFMGWMSNWDYGQVVPTRAWRSAMTLPRSLHLRQTPAGLRLASLPVRELEVLQHDGYTLEPQTYRQPLDISELLHFTSALLEIELEVEPLDANAGFALELSNSREQRLLIGYDAARQQYYIDRRQAGRHEFSEVFGGIHYAPRFVQESPMRLHLFVDVASVELFADGGLSVMTDILFPDEPLTRLRLLPEGRGVRVHKGVVTELDSIWHTNN</sequence>
<evidence type="ECO:0000256" key="2">
    <source>
        <dbReference type="ARBA" id="ARBA00022801"/>
    </source>
</evidence>
<evidence type="ECO:0000313" key="9">
    <source>
        <dbReference type="Proteomes" id="UP000011910"/>
    </source>
</evidence>
<dbReference type="Gene3D" id="2.115.10.20">
    <property type="entry name" value="Glycosyl hydrolase domain, family 43"/>
    <property type="match status" value="2"/>
</dbReference>
<dbReference type="GO" id="GO:0051669">
    <property type="term" value="F:fructan beta-fructosidase activity"/>
    <property type="evidence" value="ECO:0007669"/>
    <property type="project" value="UniProtKB-EC"/>
</dbReference>
<dbReference type="InterPro" id="IPR001362">
    <property type="entry name" value="Glyco_hydro_32"/>
</dbReference>
<feature type="chain" id="PRO_5004082263" evidence="5">
    <location>
        <begin position="23"/>
        <end position="690"/>
    </location>
</feature>
<dbReference type="Pfam" id="PF08244">
    <property type="entry name" value="Glyco_hydro_32C"/>
    <property type="match status" value="1"/>
</dbReference>
<feature type="domain" description="Glycosyl hydrolase family 32 N-terminal" evidence="6">
    <location>
        <begin position="448"/>
        <end position="512"/>
    </location>
</feature>
<dbReference type="Proteomes" id="UP000011910">
    <property type="component" value="Unassembled WGS sequence"/>
</dbReference>
<comment type="caution">
    <text evidence="8">The sequence shown here is derived from an EMBL/GenBank/DDBJ whole genome shotgun (WGS) entry which is preliminary data.</text>
</comment>
<dbReference type="EC" id="3.2.1.80" evidence="8"/>
<dbReference type="eggNOG" id="COG1621">
    <property type="taxonomic scope" value="Bacteria"/>
</dbReference>
<keyword evidence="3 4" id="KW-0326">Glycosidase</keyword>
<dbReference type="EMBL" id="AODQ01000105">
    <property type="protein sequence ID" value="EMR01569.1"/>
    <property type="molecule type" value="Genomic_DNA"/>
</dbReference>
<gene>
    <name evidence="8" type="primary">sacC_4</name>
    <name evidence="8" type="ORF">ADICEAN_03306</name>
</gene>
<dbReference type="InterPro" id="IPR013189">
    <property type="entry name" value="Glyco_hydro_32_C"/>
</dbReference>
<organism evidence="8 9">
    <name type="scientific">Cesiribacter andamanensis AMV16</name>
    <dbReference type="NCBI Taxonomy" id="1279009"/>
    <lineage>
        <taxon>Bacteria</taxon>
        <taxon>Pseudomonadati</taxon>
        <taxon>Bacteroidota</taxon>
        <taxon>Cytophagia</taxon>
        <taxon>Cytophagales</taxon>
        <taxon>Cesiribacteraceae</taxon>
        <taxon>Cesiribacter</taxon>
    </lineage>
</organism>